<feature type="region of interest" description="Disordered" evidence="1">
    <location>
        <begin position="111"/>
        <end position="232"/>
    </location>
</feature>
<accession>A0AAD9YWS2</accession>
<name>A0AAD9YWS2_COLKA</name>
<evidence type="ECO:0000313" key="2">
    <source>
        <dbReference type="EMBL" id="KAK2778954.1"/>
    </source>
</evidence>
<dbReference type="Proteomes" id="UP001281614">
    <property type="component" value="Unassembled WGS sequence"/>
</dbReference>
<evidence type="ECO:0008006" key="4">
    <source>
        <dbReference type="Google" id="ProtNLM"/>
    </source>
</evidence>
<feature type="compositionally biased region" description="Polar residues" evidence="1">
    <location>
        <begin position="200"/>
        <end position="209"/>
    </location>
</feature>
<organism evidence="2 3">
    <name type="scientific">Colletotrichum kahawae</name>
    <name type="common">Coffee berry disease fungus</name>
    <dbReference type="NCBI Taxonomy" id="34407"/>
    <lineage>
        <taxon>Eukaryota</taxon>
        <taxon>Fungi</taxon>
        <taxon>Dikarya</taxon>
        <taxon>Ascomycota</taxon>
        <taxon>Pezizomycotina</taxon>
        <taxon>Sordariomycetes</taxon>
        <taxon>Hypocreomycetidae</taxon>
        <taxon>Glomerellales</taxon>
        <taxon>Glomerellaceae</taxon>
        <taxon>Colletotrichum</taxon>
        <taxon>Colletotrichum gloeosporioides species complex</taxon>
    </lineage>
</organism>
<keyword evidence="3" id="KW-1185">Reference proteome</keyword>
<evidence type="ECO:0000313" key="3">
    <source>
        <dbReference type="Proteomes" id="UP001281614"/>
    </source>
</evidence>
<proteinExistence type="predicted"/>
<dbReference type="AlphaFoldDB" id="A0AAD9YWS2"/>
<feature type="compositionally biased region" description="Basic and acidic residues" evidence="1">
    <location>
        <begin position="222"/>
        <end position="232"/>
    </location>
</feature>
<reference evidence="2" key="1">
    <citation type="submission" date="2023-02" db="EMBL/GenBank/DDBJ databases">
        <title>Colletotrichum kahawae CIFC_Que2 genome sequencing and assembly.</title>
        <authorList>
            <person name="Baroncelli R."/>
        </authorList>
    </citation>
    <scope>NUCLEOTIDE SEQUENCE</scope>
    <source>
        <strain evidence="2">CIFC_Que2</strain>
    </source>
</reference>
<evidence type="ECO:0000256" key="1">
    <source>
        <dbReference type="SAM" id="MobiDB-lite"/>
    </source>
</evidence>
<comment type="caution">
    <text evidence="2">The sequence shown here is derived from an EMBL/GenBank/DDBJ whole genome shotgun (WGS) entry which is preliminary data.</text>
</comment>
<dbReference type="EMBL" id="VYYT01000007">
    <property type="protein sequence ID" value="KAK2778954.1"/>
    <property type="molecule type" value="Genomic_DNA"/>
</dbReference>
<protein>
    <recommendedName>
        <fullName evidence="4">MADS-box domain-containing protein</fullName>
    </recommendedName>
</protein>
<gene>
    <name evidence="2" type="ORF">CKAH01_11545</name>
</gene>
<sequence>MTQNPSRCFKTRKDGLISKAHVLHTLVPDAKVAFFACYEGKLFSYQSHEDWPVDPFSVEDVEAAPDDQKLPDHFATISVDRTSRNGSDSSLDLESYDDEVPFLDLEYQQHPEVPTPSRLPSIRPPSATPRSVLAGSSRQMRPETGSPPPRHSSPTGRLASPPQSQSMPLGRLGSPRRARTPIPSSSRPAARGQMTPKLLPTSTRPSGVTKTPPKNRVTVHYGNRERAPRYWQ</sequence>